<proteinExistence type="predicted"/>
<sequence>MQGLLDQDRRHPIRPYPVGKRHVFRRDQGNRADRVAFVGLQPLLRGHRENGAAGESAHQQAGLGRNDDNAVPVGDEDVPRGRGAGNVRHVHLDHRGPIEAAVCLDRGGIENARHVRAPSHGILDAGLAALRGFEILPVGKPCANHRVGAIEVAGGDAKPGSIHDERQIDIHGPGDEPQISIQRRGIGAGAGKGLLDNRFVGHQHRDGPRIRQRPPNVVGEAGQTLPGVGFGVPDL</sequence>
<accession>A0A1J5PM20</accession>
<feature type="region of interest" description="Disordered" evidence="1">
    <location>
        <begin position="49"/>
        <end position="72"/>
    </location>
</feature>
<comment type="caution">
    <text evidence="2">The sequence shown here is derived from an EMBL/GenBank/DDBJ whole genome shotgun (WGS) entry which is preliminary data.</text>
</comment>
<dbReference type="AlphaFoldDB" id="A0A1J5PM20"/>
<reference evidence="2" key="1">
    <citation type="submission" date="2016-10" db="EMBL/GenBank/DDBJ databases">
        <title>Sequence of Gallionella enrichment culture.</title>
        <authorList>
            <person name="Poehlein A."/>
            <person name="Muehling M."/>
            <person name="Daniel R."/>
        </authorList>
    </citation>
    <scope>NUCLEOTIDE SEQUENCE</scope>
</reference>
<feature type="region of interest" description="Disordered" evidence="1">
    <location>
        <begin position="204"/>
        <end position="225"/>
    </location>
</feature>
<name>A0A1J5PM20_9ZZZZ</name>
<protein>
    <submittedName>
        <fullName evidence="2">Uncharacterized protein</fullName>
    </submittedName>
</protein>
<organism evidence="2">
    <name type="scientific">mine drainage metagenome</name>
    <dbReference type="NCBI Taxonomy" id="410659"/>
    <lineage>
        <taxon>unclassified sequences</taxon>
        <taxon>metagenomes</taxon>
        <taxon>ecological metagenomes</taxon>
    </lineage>
</organism>
<evidence type="ECO:0000256" key="1">
    <source>
        <dbReference type="SAM" id="MobiDB-lite"/>
    </source>
</evidence>
<gene>
    <name evidence="2" type="ORF">GALL_497850</name>
</gene>
<evidence type="ECO:0000313" key="2">
    <source>
        <dbReference type="EMBL" id="OIQ68620.1"/>
    </source>
</evidence>
<dbReference type="EMBL" id="MLJW01005201">
    <property type="protein sequence ID" value="OIQ68620.1"/>
    <property type="molecule type" value="Genomic_DNA"/>
</dbReference>